<organism evidence="1 2">
    <name type="scientific">Christiangramia crocea</name>
    <dbReference type="NCBI Taxonomy" id="2904124"/>
    <lineage>
        <taxon>Bacteria</taxon>
        <taxon>Pseudomonadati</taxon>
        <taxon>Bacteroidota</taxon>
        <taxon>Flavobacteriia</taxon>
        <taxon>Flavobacteriales</taxon>
        <taxon>Flavobacteriaceae</taxon>
        <taxon>Christiangramia</taxon>
    </lineage>
</organism>
<dbReference type="RefSeq" id="WP_240098172.1">
    <property type="nucleotide sequence ID" value="NZ_JAJSON010000019.1"/>
</dbReference>
<sequence>MRNFKITLILVTLSLFLACDNDKDDITLSAAEAAQLNYIVQQGEWRISSYSSNGSDNTANYSDYLFLFEDDNNLLANSSSESINGTWRISNDSGSEVDSYKDVDFNIFFSSTGKLAELTRNYDVISATNDEIRLSLENATNGNAVLLTFSKN</sequence>
<dbReference type="PROSITE" id="PS51257">
    <property type="entry name" value="PROKAR_LIPOPROTEIN"/>
    <property type="match status" value="1"/>
</dbReference>
<proteinExistence type="predicted"/>
<dbReference type="AlphaFoldDB" id="A0A9X2A7A7"/>
<dbReference type="Proteomes" id="UP001139344">
    <property type="component" value="Unassembled WGS sequence"/>
</dbReference>
<protein>
    <recommendedName>
        <fullName evidence="3">Lipocalin-like domain-containing protein</fullName>
    </recommendedName>
</protein>
<reference evidence="1" key="1">
    <citation type="submission" date="2021-12" db="EMBL/GenBank/DDBJ databases">
        <title>Description of Gramella crocea sp. nov., a new bacterium isolated from activated sludge.</title>
        <authorList>
            <person name="Zhang X."/>
        </authorList>
    </citation>
    <scope>NUCLEOTIDE SEQUENCE</scope>
    <source>
        <strain evidence="1">YB25</strain>
    </source>
</reference>
<evidence type="ECO:0008006" key="3">
    <source>
        <dbReference type="Google" id="ProtNLM"/>
    </source>
</evidence>
<keyword evidence="2" id="KW-1185">Reference proteome</keyword>
<gene>
    <name evidence="1" type="ORF">LU635_08565</name>
</gene>
<name>A0A9X2A7A7_9FLAO</name>
<comment type="caution">
    <text evidence="1">The sequence shown here is derived from an EMBL/GenBank/DDBJ whole genome shotgun (WGS) entry which is preliminary data.</text>
</comment>
<evidence type="ECO:0000313" key="1">
    <source>
        <dbReference type="EMBL" id="MCG9971686.1"/>
    </source>
</evidence>
<dbReference type="EMBL" id="JAJSON010000019">
    <property type="protein sequence ID" value="MCG9971686.1"/>
    <property type="molecule type" value="Genomic_DNA"/>
</dbReference>
<evidence type="ECO:0000313" key="2">
    <source>
        <dbReference type="Proteomes" id="UP001139344"/>
    </source>
</evidence>
<accession>A0A9X2A7A7</accession>